<keyword evidence="2" id="KW-1185">Reference proteome</keyword>
<organism evidence="1 2">
    <name type="scientific">Trichonephila inaurata madagascariensis</name>
    <dbReference type="NCBI Taxonomy" id="2747483"/>
    <lineage>
        <taxon>Eukaryota</taxon>
        <taxon>Metazoa</taxon>
        <taxon>Ecdysozoa</taxon>
        <taxon>Arthropoda</taxon>
        <taxon>Chelicerata</taxon>
        <taxon>Arachnida</taxon>
        <taxon>Araneae</taxon>
        <taxon>Araneomorphae</taxon>
        <taxon>Entelegynae</taxon>
        <taxon>Araneoidea</taxon>
        <taxon>Nephilidae</taxon>
        <taxon>Trichonephila</taxon>
        <taxon>Trichonephila inaurata</taxon>
    </lineage>
</organism>
<sequence length="105" mass="11682">MLVDRVQVEKIIVGESWLEHIALSGAKRGEILDSDGCVGESKESIAREDDISDTTLEAASSIMEMDEPVDCFHPAMEPEFLPTIYQPVLPSQKDKPSTTFRFIGR</sequence>
<comment type="caution">
    <text evidence="1">The sequence shown here is derived from an EMBL/GenBank/DDBJ whole genome shotgun (WGS) entry which is preliminary data.</text>
</comment>
<name>A0A8X7BWY1_9ARAC</name>
<protein>
    <submittedName>
        <fullName evidence="1">Uncharacterized protein</fullName>
    </submittedName>
</protein>
<dbReference type="AlphaFoldDB" id="A0A8X7BWY1"/>
<dbReference type="EMBL" id="BMAV01005687">
    <property type="protein sequence ID" value="GFY46950.1"/>
    <property type="molecule type" value="Genomic_DNA"/>
</dbReference>
<proteinExistence type="predicted"/>
<dbReference type="Proteomes" id="UP000886998">
    <property type="component" value="Unassembled WGS sequence"/>
</dbReference>
<accession>A0A8X7BWY1</accession>
<reference evidence="1" key="1">
    <citation type="submission" date="2020-08" db="EMBL/GenBank/DDBJ databases">
        <title>Multicomponent nature underlies the extraordinary mechanical properties of spider dragline silk.</title>
        <authorList>
            <person name="Kono N."/>
            <person name="Nakamura H."/>
            <person name="Mori M."/>
            <person name="Yoshida Y."/>
            <person name="Ohtoshi R."/>
            <person name="Malay A.D."/>
            <person name="Moran D.A.P."/>
            <person name="Tomita M."/>
            <person name="Numata K."/>
            <person name="Arakawa K."/>
        </authorList>
    </citation>
    <scope>NUCLEOTIDE SEQUENCE</scope>
</reference>
<gene>
    <name evidence="1" type="ORF">TNIN_353251</name>
</gene>
<evidence type="ECO:0000313" key="1">
    <source>
        <dbReference type="EMBL" id="GFY46950.1"/>
    </source>
</evidence>
<evidence type="ECO:0000313" key="2">
    <source>
        <dbReference type="Proteomes" id="UP000886998"/>
    </source>
</evidence>